<organism evidence="2">
    <name type="scientific">Myoviridae sp. ct8mY9</name>
    <dbReference type="NCBI Taxonomy" id="2827664"/>
    <lineage>
        <taxon>Viruses</taxon>
        <taxon>Duplodnaviria</taxon>
        <taxon>Heunggongvirae</taxon>
        <taxon>Uroviricota</taxon>
        <taxon>Caudoviricetes</taxon>
    </lineage>
</organism>
<protein>
    <submittedName>
        <fullName evidence="2">Holin</fullName>
    </submittedName>
</protein>
<accession>A0A8S5SET0</accession>
<sequence>MEITVALIITALTLVAGQITKLTSIDNKWIPLQNIIIAIVASIVCICFHVQDMSVLETIVTCIFGTMSAGGIADLKKIGQKEE</sequence>
<keyword evidence="1" id="KW-0812">Transmembrane</keyword>
<keyword evidence="1" id="KW-1133">Transmembrane helix</keyword>
<evidence type="ECO:0000256" key="1">
    <source>
        <dbReference type="SAM" id="Phobius"/>
    </source>
</evidence>
<name>A0A8S5SET0_9CAUD</name>
<feature type="transmembrane region" description="Helical" evidence="1">
    <location>
        <begin position="33"/>
        <end position="50"/>
    </location>
</feature>
<keyword evidence="1" id="KW-0472">Membrane</keyword>
<reference evidence="2" key="1">
    <citation type="journal article" date="2021" name="Proc. Natl. Acad. Sci. U.S.A.">
        <title>A Catalog of Tens of Thousands of Viruses from Human Metagenomes Reveals Hidden Associations with Chronic Diseases.</title>
        <authorList>
            <person name="Tisza M.J."/>
            <person name="Buck C.B."/>
        </authorList>
    </citation>
    <scope>NUCLEOTIDE SEQUENCE</scope>
    <source>
        <strain evidence="2">Ct8mY9</strain>
    </source>
</reference>
<proteinExistence type="predicted"/>
<evidence type="ECO:0000313" key="2">
    <source>
        <dbReference type="EMBL" id="DAF49432.1"/>
    </source>
</evidence>
<dbReference type="EMBL" id="BK032581">
    <property type="protein sequence ID" value="DAF49432.1"/>
    <property type="molecule type" value="Genomic_DNA"/>
</dbReference>